<proteinExistence type="predicted"/>
<evidence type="ECO:0000313" key="2">
    <source>
        <dbReference type="Proteomes" id="UP000095657"/>
    </source>
</evidence>
<dbReference type="EMBL" id="CZAI01000004">
    <property type="protein sequence ID" value="CUP39215.1"/>
    <property type="molecule type" value="Genomic_DNA"/>
</dbReference>
<dbReference type="AlphaFoldDB" id="A0A174MZH6"/>
<sequence length="131" mass="14990">MHFLKFPIKRSRGNNIPCLQFLPCSSSADLQVSQWYMSCIHVTLIYFLLSDFNSTKEGRKTLFVIFRSFSLHRIFRCSGLSQKPSVIFSVFPSQGFLNAHCKVCGVLIPFEEFVNIGLFGRLVKKLHQVPA</sequence>
<organism evidence="1 2">
    <name type="scientific">Bacteroides caccae</name>
    <dbReference type="NCBI Taxonomy" id="47678"/>
    <lineage>
        <taxon>Bacteria</taxon>
        <taxon>Pseudomonadati</taxon>
        <taxon>Bacteroidota</taxon>
        <taxon>Bacteroidia</taxon>
        <taxon>Bacteroidales</taxon>
        <taxon>Bacteroidaceae</taxon>
        <taxon>Bacteroides</taxon>
    </lineage>
</organism>
<dbReference type="Proteomes" id="UP000095657">
    <property type="component" value="Unassembled WGS sequence"/>
</dbReference>
<name>A0A174MZH6_9BACE</name>
<dbReference type="STRING" id="47678.ERS852494_02144"/>
<accession>A0A174MZH6</accession>
<evidence type="ECO:0000313" key="1">
    <source>
        <dbReference type="EMBL" id="CUP39215.1"/>
    </source>
</evidence>
<protein>
    <submittedName>
        <fullName evidence="1">Uncharacterized protein</fullName>
    </submittedName>
</protein>
<reference evidence="1 2" key="1">
    <citation type="submission" date="2015-09" db="EMBL/GenBank/DDBJ databases">
        <authorList>
            <consortium name="Pathogen Informatics"/>
        </authorList>
    </citation>
    <scope>NUCLEOTIDE SEQUENCE [LARGE SCALE GENOMIC DNA]</scope>
    <source>
        <strain evidence="1 2">2789STDY5834880</strain>
    </source>
</reference>
<gene>
    <name evidence="1" type="ORF">ERS852494_02144</name>
</gene>